<name>A0ABU2JI72_9ACTN</name>
<evidence type="ECO:0000313" key="1">
    <source>
        <dbReference type="EMBL" id="MDT0264418.1"/>
    </source>
</evidence>
<evidence type="ECO:0008006" key="3">
    <source>
        <dbReference type="Google" id="ProtNLM"/>
    </source>
</evidence>
<evidence type="ECO:0000313" key="2">
    <source>
        <dbReference type="Proteomes" id="UP001183176"/>
    </source>
</evidence>
<accession>A0ABU2JI72</accession>
<comment type="caution">
    <text evidence="1">The sequence shown here is derived from an EMBL/GenBank/DDBJ whole genome shotgun (WGS) entry which is preliminary data.</text>
</comment>
<keyword evidence="2" id="KW-1185">Reference proteome</keyword>
<dbReference type="Proteomes" id="UP001183176">
    <property type="component" value="Unassembled WGS sequence"/>
</dbReference>
<gene>
    <name evidence="1" type="ORF">RM423_23970</name>
</gene>
<proteinExistence type="predicted"/>
<protein>
    <recommendedName>
        <fullName evidence="3">DUF4440 domain-containing protein</fullName>
    </recommendedName>
</protein>
<organism evidence="1 2">
    <name type="scientific">Jatrophihabitans lederbergiae</name>
    <dbReference type="NCBI Taxonomy" id="3075547"/>
    <lineage>
        <taxon>Bacteria</taxon>
        <taxon>Bacillati</taxon>
        <taxon>Actinomycetota</taxon>
        <taxon>Actinomycetes</taxon>
        <taxon>Jatrophihabitantales</taxon>
        <taxon>Jatrophihabitantaceae</taxon>
        <taxon>Jatrophihabitans</taxon>
    </lineage>
</organism>
<reference evidence="2" key="1">
    <citation type="submission" date="2023-07" db="EMBL/GenBank/DDBJ databases">
        <title>30 novel species of actinomycetes from the DSMZ collection.</title>
        <authorList>
            <person name="Nouioui I."/>
        </authorList>
    </citation>
    <scope>NUCLEOTIDE SEQUENCE [LARGE SCALE GENOMIC DNA]</scope>
    <source>
        <strain evidence="2">DSM 44399</strain>
    </source>
</reference>
<sequence>MSAKAAALASYLAMWRDFAVAGHTSNWRSPSLATHATGDALLVMSRGLYADRYNGLITKGQPVLHPNVIKATPTASPATVLISDCGDSSHWLKYFAKTGKLEDNIPGGRQAITAEAKKQPTGSWKIDRFAVEGVGSC</sequence>
<dbReference type="RefSeq" id="WP_311425555.1">
    <property type="nucleotide sequence ID" value="NZ_JAVREH010000104.1"/>
</dbReference>
<dbReference type="EMBL" id="JAVREH010000104">
    <property type="protein sequence ID" value="MDT0264418.1"/>
    <property type="molecule type" value="Genomic_DNA"/>
</dbReference>